<proteinExistence type="predicted"/>
<sequence>MLSVNENTKNNLALDCISTVIEPFLQKERAESLLLAPYLFQFNSCFFLFTMD</sequence>
<dbReference type="STRING" id="1346330.M472_17350"/>
<reference evidence="1 2" key="1">
    <citation type="journal article" date="2013" name="Genome Announc.">
        <title>The Draft Genome Sequence of Sphingomonas paucimobilis Strain HER1398 (Proteobacteria), Host to the Giant PAU Phage, Indicates That It Is a Member of the Genus Sphingobacterium (Bacteroidetes).</title>
        <authorList>
            <person name="White R.A.III."/>
            <person name="Suttle C.A."/>
        </authorList>
    </citation>
    <scope>NUCLEOTIDE SEQUENCE [LARGE SCALE GENOMIC DNA]</scope>
    <source>
        <strain evidence="1 2">HER1398</strain>
    </source>
</reference>
<name>U2J6I2_9SPHI</name>
<protein>
    <submittedName>
        <fullName evidence="1">Uncharacterized protein</fullName>
    </submittedName>
</protein>
<dbReference type="EMBL" id="ATDL01000005">
    <property type="protein sequence ID" value="ERJ60519.1"/>
    <property type="molecule type" value="Genomic_DNA"/>
</dbReference>
<keyword evidence="2" id="KW-1185">Reference proteome</keyword>
<accession>U2J6I2</accession>
<gene>
    <name evidence="1" type="ORF">M472_17350</name>
</gene>
<comment type="caution">
    <text evidence="1">The sequence shown here is derived from an EMBL/GenBank/DDBJ whole genome shotgun (WGS) entry which is preliminary data.</text>
</comment>
<organism evidence="1 2">
    <name type="scientific">Sphingobacterium paucimobilis HER1398</name>
    <dbReference type="NCBI Taxonomy" id="1346330"/>
    <lineage>
        <taxon>Bacteria</taxon>
        <taxon>Pseudomonadati</taxon>
        <taxon>Bacteroidota</taxon>
        <taxon>Sphingobacteriia</taxon>
        <taxon>Sphingobacteriales</taxon>
        <taxon>Sphingobacteriaceae</taxon>
        <taxon>Sphingobacterium</taxon>
    </lineage>
</organism>
<evidence type="ECO:0000313" key="1">
    <source>
        <dbReference type="EMBL" id="ERJ60519.1"/>
    </source>
</evidence>
<evidence type="ECO:0000313" key="2">
    <source>
        <dbReference type="Proteomes" id="UP000016584"/>
    </source>
</evidence>
<dbReference type="Proteomes" id="UP000016584">
    <property type="component" value="Unassembled WGS sequence"/>
</dbReference>
<dbReference type="AlphaFoldDB" id="U2J6I2"/>